<feature type="repeat" description="PPR" evidence="3">
    <location>
        <begin position="500"/>
        <end position="534"/>
    </location>
</feature>
<name>A0A498JRA5_MALDO</name>
<feature type="repeat" description="PPR" evidence="3">
    <location>
        <begin position="95"/>
        <end position="129"/>
    </location>
</feature>
<dbReference type="FunFam" id="1.25.40.10:FF:000158">
    <property type="entry name" value="pentatricopeptide repeat-containing protein At2g33680"/>
    <property type="match status" value="1"/>
</dbReference>
<dbReference type="Pfam" id="PF20431">
    <property type="entry name" value="E_motif"/>
    <property type="match status" value="1"/>
</dbReference>
<feature type="repeat" description="PPR" evidence="3">
    <location>
        <begin position="196"/>
        <end position="230"/>
    </location>
</feature>
<reference evidence="6 7" key="1">
    <citation type="submission" date="2018-10" db="EMBL/GenBank/DDBJ databases">
        <title>A high-quality apple genome assembly.</title>
        <authorList>
            <person name="Hu J."/>
        </authorList>
    </citation>
    <scope>NUCLEOTIDE SEQUENCE [LARGE SCALE GENOMIC DNA]</scope>
    <source>
        <strain evidence="7">cv. HFTH1</strain>
        <tissue evidence="6">Young leaf</tissue>
    </source>
</reference>
<feature type="region of interest" description="Disordered" evidence="4">
    <location>
        <begin position="1"/>
        <end position="41"/>
    </location>
</feature>
<dbReference type="FunFam" id="1.25.40.10:FF:000682">
    <property type="entry name" value="Pentatricopeptide repeat-containing protein At3g16610"/>
    <property type="match status" value="1"/>
</dbReference>
<evidence type="ECO:0000256" key="4">
    <source>
        <dbReference type="SAM" id="MobiDB-lite"/>
    </source>
</evidence>
<proteinExistence type="inferred from homology"/>
<feature type="domain" description="DYW" evidence="5">
    <location>
        <begin position="732"/>
        <end position="807"/>
    </location>
</feature>
<dbReference type="InterPro" id="IPR032867">
    <property type="entry name" value="DYW_dom"/>
</dbReference>
<dbReference type="InterPro" id="IPR046848">
    <property type="entry name" value="E_motif"/>
</dbReference>
<gene>
    <name evidence="6" type="ORF">DVH24_010030</name>
</gene>
<accession>A0A498JRA5</accession>
<dbReference type="FunFam" id="1.25.40.10:FF:000351">
    <property type="entry name" value="Pentatricopeptide repeat-containing protein"/>
    <property type="match status" value="1"/>
</dbReference>
<dbReference type="AlphaFoldDB" id="A0A498JRA5"/>
<evidence type="ECO:0000256" key="1">
    <source>
        <dbReference type="ARBA" id="ARBA00006643"/>
    </source>
</evidence>
<dbReference type="GO" id="GO:0003723">
    <property type="term" value="F:RNA binding"/>
    <property type="evidence" value="ECO:0007669"/>
    <property type="project" value="InterPro"/>
</dbReference>
<feature type="repeat" description="PPR" evidence="3">
    <location>
        <begin position="266"/>
        <end position="300"/>
    </location>
</feature>
<dbReference type="GO" id="GO:0009451">
    <property type="term" value="P:RNA modification"/>
    <property type="evidence" value="ECO:0007669"/>
    <property type="project" value="InterPro"/>
</dbReference>
<dbReference type="NCBIfam" id="TIGR00756">
    <property type="entry name" value="PPR"/>
    <property type="match status" value="5"/>
</dbReference>
<dbReference type="GO" id="GO:0099402">
    <property type="term" value="P:plant organ development"/>
    <property type="evidence" value="ECO:0007669"/>
    <property type="project" value="UniProtKB-ARBA"/>
</dbReference>
<evidence type="ECO:0000259" key="5">
    <source>
        <dbReference type="Pfam" id="PF14432"/>
    </source>
</evidence>
<protein>
    <recommendedName>
        <fullName evidence="5">DYW domain-containing protein</fullName>
    </recommendedName>
</protein>
<comment type="similarity">
    <text evidence="1">Belongs to the PPR family. PCMP-H subfamily.</text>
</comment>
<evidence type="ECO:0000256" key="3">
    <source>
        <dbReference type="PROSITE-ProRule" id="PRU00708"/>
    </source>
</evidence>
<dbReference type="Pfam" id="PF14432">
    <property type="entry name" value="DYW_deaminase"/>
    <property type="match status" value="1"/>
</dbReference>
<feature type="compositionally biased region" description="Polar residues" evidence="4">
    <location>
        <begin position="7"/>
        <end position="17"/>
    </location>
</feature>
<feature type="repeat" description="PPR" evidence="3">
    <location>
        <begin position="535"/>
        <end position="565"/>
    </location>
</feature>
<dbReference type="Proteomes" id="UP000290289">
    <property type="component" value="Chromosome 5"/>
</dbReference>
<dbReference type="InterPro" id="IPR046960">
    <property type="entry name" value="PPR_At4g14850-like_plant"/>
</dbReference>
<dbReference type="PROSITE" id="PS51375">
    <property type="entry name" value="PPR"/>
    <property type="match status" value="7"/>
</dbReference>
<evidence type="ECO:0000313" key="7">
    <source>
        <dbReference type="Proteomes" id="UP000290289"/>
    </source>
</evidence>
<keyword evidence="2" id="KW-0677">Repeat</keyword>
<dbReference type="InterPro" id="IPR011990">
    <property type="entry name" value="TPR-like_helical_dom_sf"/>
</dbReference>
<dbReference type="InterPro" id="IPR002885">
    <property type="entry name" value="PPR_rpt"/>
</dbReference>
<dbReference type="GO" id="GO:0008270">
    <property type="term" value="F:zinc ion binding"/>
    <property type="evidence" value="ECO:0007669"/>
    <property type="project" value="InterPro"/>
</dbReference>
<feature type="repeat" description="PPR" evidence="3">
    <location>
        <begin position="399"/>
        <end position="433"/>
    </location>
</feature>
<dbReference type="EMBL" id="RDQH01000331">
    <property type="protein sequence ID" value="RXH97705.1"/>
    <property type="molecule type" value="Genomic_DNA"/>
</dbReference>
<dbReference type="Pfam" id="PF01535">
    <property type="entry name" value="PPR"/>
    <property type="match status" value="6"/>
</dbReference>
<dbReference type="Gene3D" id="1.25.40.10">
    <property type="entry name" value="Tetratricopeptide repeat domain"/>
    <property type="match status" value="5"/>
</dbReference>
<dbReference type="FunFam" id="1.25.40.10:FF:000073">
    <property type="entry name" value="Pentatricopeptide repeat-containing protein chloroplastic"/>
    <property type="match status" value="1"/>
</dbReference>
<organism evidence="6 7">
    <name type="scientific">Malus domestica</name>
    <name type="common">Apple</name>
    <name type="synonym">Pyrus malus</name>
    <dbReference type="NCBI Taxonomy" id="3750"/>
    <lineage>
        <taxon>Eukaryota</taxon>
        <taxon>Viridiplantae</taxon>
        <taxon>Streptophyta</taxon>
        <taxon>Embryophyta</taxon>
        <taxon>Tracheophyta</taxon>
        <taxon>Spermatophyta</taxon>
        <taxon>Magnoliopsida</taxon>
        <taxon>eudicotyledons</taxon>
        <taxon>Gunneridae</taxon>
        <taxon>Pentapetalae</taxon>
        <taxon>rosids</taxon>
        <taxon>fabids</taxon>
        <taxon>Rosales</taxon>
        <taxon>Rosaceae</taxon>
        <taxon>Amygdaloideae</taxon>
        <taxon>Maleae</taxon>
        <taxon>Malus</taxon>
    </lineage>
</organism>
<dbReference type="PANTHER" id="PTHR47926:SF452">
    <property type="entry name" value="PENTATRICOPEPTIDE REPEAT-CONTAINING PROTEIN"/>
    <property type="match status" value="1"/>
</dbReference>
<feature type="repeat" description="PPR" evidence="3">
    <location>
        <begin position="637"/>
        <end position="671"/>
    </location>
</feature>
<keyword evidence="7" id="KW-1185">Reference proteome</keyword>
<dbReference type="PANTHER" id="PTHR47926">
    <property type="entry name" value="PENTATRICOPEPTIDE REPEAT-CONTAINING PROTEIN"/>
    <property type="match status" value="1"/>
</dbReference>
<evidence type="ECO:0000313" key="6">
    <source>
        <dbReference type="EMBL" id="RXH97705.1"/>
    </source>
</evidence>
<comment type="caution">
    <text evidence="6">The sequence shown here is derived from an EMBL/GenBank/DDBJ whole genome shotgun (WGS) entry which is preliminary data.</text>
</comment>
<evidence type="ECO:0000256" key="2">
    <source>
        <dbReference type="ARBA" id="ARBA00022737"/>
    </source>
</evidence>
<dbReference type="Pfam" id="PF13041">
    <property type="entry name" value="PPR_2"/>
    <property type="match status" value="3"/>
</dbReference>
<sequence length="807" mass="91367">MAATLAHSHSSYLYNSTSPPPSLLRKRAAEPKANQSSDQPKFPKLVRGIRKLSKNPSTSIEPLNNYALKQALQEHVESGSIEDALRVFEKMSHSDTYYWNVMIRGLADNGLFREAIGFYHRMQREGVRADNYTYPFVIKACGGLLSLDEGQKVHGKLFKVGLDLDVYIGNSLCAAYAKLGCIEYAERVFDEMPVKDLVSWNSMIGGYAAVGDGWRAMVCFQEMQVLGMKPDRFSMIGGLNACAIDYFLQPGKEIHCQVLKCMLESDVMVHTSLIDMYHKCGRVDYAERLFDEICTKNVVVWNTMIHGYTLNARPLESLSCLKKMQEADKLIPDAITMINFLPSCTQLGALLEGKSIHGYAIRRGFLPHIVFETALIDLYGACGRINLAERIFGQLIEKNLISWNSMISAYVQSGHNREALELFWDLLNEPLEPDAITFSSVIPAYCEVASIGERKQIHGCITKLEHNSNTLILNATVYMYAKCGYLETAREVFDRMVFRDASSWNTIIMAYAIHGFGRISIEFFSKMRDNGIQPNESTFVSLLTACSVSGMVDEGWKYYNSMKRDYGIDPGIEHCGCMIDLLGRTGNLDRAKIFIEEMSLLPTARIWGSLLTASRNNRNIELAELAAEHILSSEHDNTGCYILLANMYAEAGRWEDVERLKSHMKQRGLRKTVACSFVETKCRPYRFINQDTTHVETYMIYAVLDLILRKMGEDKYVHGITKFTPLDLKRKKANSAESHSVRLAICFGLISTEIRRPVVVRKNTRICEECHSAAKKISEMTKREIIVGDSKVFHHFNDGNCSCRDYW</sequence>
<dbReference type="SUPFAM" id="SSF48452">
    <property type="entry name" value="TPR-like"/>
    <property type="match status" value="1"/>
</dbReference>